<dbReference type="PANTHER" id="PTHR30337">
    <property type="entry name" value="COMPONENT OF ATP-DEPENDENT DSDNA EXONUCLEASE"/>
    <property type="match status" value="1"/>
</dbReference>
<keyword evidence="1" id="KW-0378">Hydrolase</keyword>
<dbReference type="OrthoDB" id="9773856at2"/>
<dbReference type="PIRSF" id="PIRSF033091">
    <property type="entry name" value="Pesterase_YhaO"/>
    <property type="match status" value="1"/>
</dbReference>
<accession>A0A518G8Y6</accession>
<evidence type="ECO:0000256" key="1">
    <source>
        <dbReference type="ARBA" id="ARBA00022801"/>
    </source>
</evidence>
<dbReference type="PANTHER" id="PTHR30337:SF7">
    <property type="entry name" value="PHOSPHOESTERASE"/>
    <property type="match status" value="1"/>
</dbReference>
<dbReference type="InterPro" id="IPR041796">
    <property type="entry name" value="Mre11_N"/>
</dbReference>
<feature type="domain" description="Calcineurin-like phosphoesterase" evidence="2">
    <location>
        <begin position="5"/>
        <end position="199"/>
    </location>
</feature>
<dbReference type="Pfam" id="PF00149">
    <property type="entry name" value="Metallophos"/>
    <property type="match status" value="1"/>
</dbReference>
<evidence type="ECO:0000313" key="3">
    <source>
        <dbReference type="EMBL" id="QDV25064.1"/>
    </source>
</evidence>
<dbReference type="CDD" id="cd00840">
    <property type="entry name" value="MPP_Mre11_N"/>
    <property type="match status" value="1"/>
</dbReference>
<gene>
    <name evidence="3" type="primary">yhaO_2</name>
    <name evidence="3" type="ORF">Q31a_33860</name>
</gene>
<sequence length="425" mass="46473">MTQTRFIHVADVHLDSPLAALKRGDESTGELLERASRRSMELLVQNAIEHDVSAVVIAGDLFDGPVKDAGAGLWVESQFRRLTREKIPVVLIRGNHDAQSGAGKVIEWPTGVHELGAKAPESILLEAAGLAIHGQSFGARSETRDLAVNYPDRVGGLYNLGVLHTSLSGSSQHDTYAPTSVSILESKGYDYWALGHIHVRSPESLSERSWIGYSGNTQGRHIRESGPKGCQLITLQDGELLSNEFLPTDSLRWYELELDLSQVEHLGDIEEVLESAALPYVESSEGRSLAMRVRLMGATPLHAELTRSGTVQRLGQTLGARLAELGTVWLETIKISTRPTSAPAIEDLVLPLRYLQTVTSELQENPVQRAELESVLEELLKKTRSELAESGWPLALQGEQDAELTRLIGSAHDLLVARLASEEAE</sequence>
<protein>
    <submittedName>
        <fullName evidence="3">Putative metallophosphoesterase YhaO</fullName>
    </submittedName>
</protein>
<dbReference type="InterPro" id="IPR029052">
    <property type="entry name" value="Metallo-depent_PP-like"/>
</dbReference>
<name>A0A518G8Y6_9BACT</name>
<organism evidence="3 4">
    <name type="scientific">Aureliella helgolandensis</name>
    <dbReference type="NCBI Taxonomy" id="2527968"/>
    <lineage>
        <taxon>Bacteria</taxon>
        <taxon>Pseudomonadati</taxon>
        <taxon>Planctomycetota</taxon>
        <taxon>Planctomycetia</taxon>
        <taxon>Pirellulales</taxon>
        <taxon>Pirellulaceae</taxon>
        <taxon>Aureliella</taxon>
    </lineage>
</organism>
<dbReference type="RefSeq" id="WP_145079650.1">
    <property type="nucleotide sequence ID" value="NZ_CP036298.1"/>
</dbReference>
<dbReference type="InterPro" id="IPR014576">
    <property type="entry name" value="Pesterase_YhaO"/>
</dbReference>
<dbReference type="KEGG" id="ahel:Q31a_33860"/>
<dbReference type="InterPro" id="IPR050535">
    <property type="entry name" value="DNA_Repair-Maintenance_Comp"/>
</dbReference>
<dbReference type="AlphaFoldDB" id="A0A518G8Y6"/>
<keyword evidence="4" id="KW-1185">Reference proteome</keyword>
<dbReference type="EMBL" id="CP036298">
    <property type="protein sequence ID" value="QDV25064.1"/>
    <property type="molecule type" value="Genomic_DNA"/>
</dbReference>
<evidence type="ECO:0000313" key="4">
    <source>
        <dbReference type="Proteomes" id="UP000318017"/>
    </source>
</evidence>
<dbReference type="Gene3D" id="3.60.21.10">
    <property type="match status" value="1"/>
</dbReference>
<reference evidence="3 4" key="1">
    <citation type="submission" date="2019-02" db="EMBL/GenBank/DDBJ databases">
        <title>Deep-cultivation of Planctomycetes and their phenomic and genomic characterization uncovers novel biology.</title>
        <authorList>
            <person name="Wiegand S."/>
            <person name="Jogler M."/>
            <person name="Boedeker C."/>
            <person name="Pinto D."/>
            <person name="Vollmers J."/>
            <person name="Rivas-Marin E."/>
            <person name="Kohn T."/>
            <person name="Peeters S.H."/>
            <person name="Heuer A."/>
            <person name="Rast P."/>
            <person name="Oberbeckmann S."/>
            <person name="Bunk B."/>
            <person name="Jeske O."/>
            <person name="Meyerdierks A."/>
            <person name="Storesund J.E."/>
            <person name="Kallscheuer N."/>
            <person name="Luecker S."/>
            <person name="Lage O.M."/>
            <person name="Pohl T."/>
            <person name="Merkel B.J."/>
            <person name="Hornburger P."/>
            <person name="Mueller R.-W."/>
            <person name="Bruemmer F."/>
            <person name="Labrenz M."/>
            <person name="Spormann A.M."/>
            <person name="Op den Camp H."/>
            <person name="Overmann J."/>
            <person name="Amann R."/>
            <person name="Jetten M.S.M."/>
            <person name="Mascher T."/>
            <person name="Medema M.H."/>
            <person name="Devos D.P."/>
            <person name="Kaster A.-K."/>
            <person name="Ovreas L."/>
            <person name="Rohde M."/>
            <person name="Galperin M.Y."/>
            <person name="Jogler C."/>
        </authorList>
    </citation>
    <scope>NUCLEOTIDE SEQUENCE [LARGE SCALE GENOMIC DNA]</scope>
    <source>
        <strain evidence="3 4">Q31a</strain>
    </source>
</reference>
<dbReference type="GO" id="GO:0016787">
    <property type="term" value="F:hydrolase activity"/>
    <property type="evidence" value="ECO:0007669"/>
    <property type="project" value="UniProtKB-KW"/>
</dbReference>
<dbReference type="InterPro" id="IPR004843">
    <property type="entry name" value="Calcineurin-like_PHP"/>
</dbReference>
<dbReference type="SUPFAM" id="SSF56300">
    <property type="entry name" value="Metallo-dependent phosphatases"/>
    <property type="match status" value="1"/>
</dbReference>
<evidence type="ECO:0000259" key="2">
    <source>
        <dbReference type="Pfam" id="PF00149"/>
    </source>
</evidence>
<proteinExistence type="predicted"/>
<dbReference type="Proteomes" id="UP000318017">
    <property type="component" value="Chromosome"/>
</dbReference>